<dbReference type="InterPro" id="IPR011032">
    <property type="entry name" value="GroES-like_sf"/>
</dbReference>
<comment type="caution">
    <text evidence="3">The sequence shown here is derived from an EMBL/GenBank/DDBJ whole genome shotgun (WGS) entry which is preliminary data.</text>
</comment>
<dbReference type="Pfam" id="PF08240">
    <property type="entry name" value="ADH_N"/>
    <property type="match status" value="1"/>
</dbReference>
<dbReference type="PANTHER" id="PTHR43677:SF4">
    <property type="entry name" value="QUINONE OXIDOREDUCTASE-LIKE PROTEIN 2"/>
    <property type="match status" value="1"/>
</dbReference>
<dbReference type="GO" id="GO:0016491">
    <property type="term" value="F:oxidoreductase activity"/>
    <property type="evidence" value="ECO:0007669"/>
    <property type="project" value="TreeGrafter"/>
</dbReference>
<dbReference type="GO" id="GO:0005739">
    <property type="term" value="C:mitochondrion"/>
    <property type="evidence" value="ECO:0007669"/>
    <property type="project" value="TreeGrafter"/>
</dbReference>
<dbReference type="AlphaFoldDB" id="A0A9P9IP28"/>
<evidence type="ECO:0000313" key="4">
    <source>
        <dbReference type="Proteomes" id="UP000717696"/>
    </source>
</evidence>
<organism evidence="3 4">
    <name type="scientific">Dactylonectria estremocensis</name>
    <dbReference type="NCBI Taxonomy" id="1079267"/>
    <lineage>
        <taxon>Eukaryota</taxon>
        <taxon>Fungi</taxon>
        <taxon>Dikarya</taxon>
        <taxon>Ascomycota</taxon>
        <taxon>Pezizomycotina</taxon>
        <taxon>Sordariomycetes</taxon>
        <taxon>Hypocreomycetidae</taxon>
        <taxon>Hypocreales</taxon>
        <taxon>Nectriaceae</taxon>
        <taxon>Dactylonectria</taxon>
    </lineage>
</organism>
<dbReference type="PANTHER" id="PTHR43677">
    <property type="entry name" value="SHORT-CHAIN DEHYDROGENASE/REDUCTASE"/>
    <property type="match status" value="1"/>
</dbReference>
<dbReference type="InterPro" id="IPR036291">
    <property type="entry name" value="NAD(P)-bd_dom_sf"/>
</dbReference>
<protein>
    <submittedName>
        <fullName evidence="3">Chaperonin 10-like protein</fullName>
    </submittedName>
</protein>
<accession>A0A9P9IP28</accession>
<evidence type="ECO:0000313" key="3">
    <source>
        <dbReference type="EMBL" id="KAH7129753.1"/>
    </source>
</evidence>
<dbReference type="Gene3D" id="3.40.50.720">
    <property type="entry name" value="NAD(P)-binding Rossmann-like Domain"/>
    <property type="match status" value="1"/>
</dbReference>
<evidence type="ECO:0000259" key="2">
    <source>
        <dbReference type="Pfam" id="PF08240"/>
    </source>
</evidence>
<proteinExistence type="predicted"/>
<dbReference type="OrthoDB" id="5407715at2759"/>
<keyword evidence="4" id="KW-1185">Reference proteome</keyword>
<name>A0A9P9IP28_9HYPO</name>
<dbReference type="InterPro" id="IPR051397">
    <property type="entry name" value="Zn-ADH-like_protein"/>
</dbReference>
<dbReference type="CDD" id="cd05188">
    <property type="entry name" value="MDR"/>
    <property type="match status" value="1"/>
</dbReference>
<sequence length="378" mass="40383">MSRQSASNRALWLSSFSSPPSVIDLPIPTASAGAVVIRVLATPILPYTDAIHNGQVPVGLQLPIVPNSTAIGRVYSAPPDAVKLKEGDLVYANSVVRARDDPESMIMIGHHSSEEPGANKLMQGEWRDGTLQQYHKVPLENCFVLNEQRLCRELKYGPGELQAIPMYAVAAGAIIESANVKMGDTVVVGPSGGSFGGLAVELALLLGANVIALGRDKVKLESMQQKLGNNPRLCSIVMTGDDEADSTTILKATPYGAGADVFNDWTPGGIEHPIYLSAAMRTLKRGGRVVLSGGAHGDVVVPYGDLLSKDINVMGKLMYTRDTLERVILFITRGYLNIGKDSGTEVATFGLDQHEEAIKHAGANAGWRTYTVVNPNLE</sequence>
<dbReference type="EMBL" id="JAGMUU010000020">
    <property type="protein sequence ID" value="KAH7129753.1"/>
    <property type="molecule type" value="Genomic_DNA"/>
</dbReference>
<dbReference type="InterPro" id="IPR013149">
    <property type="entry name" value="ADH-like_C"/>
</dbReference>
<gene>
    <name evidence="3" type="ORF">B0J13DRAFT_644644</name>
</gene>
<dbReference type="InterPro" id="IPR013154">
    <property type="entry name" value="ADH-like_N"/>
</dbReference>
<dbReference type="Pfam" id="PF00107">
    <property type="entry name" value="ADH_zinc_N"/>
    <property type="match status" value="1"/>
</dbReference>
<feature type="domain" description="Alcohol dehydrogenase-like C-terminal" evidence="1">
    <location>
        <begin position="196"/>
        <end position="331"/>
    </location>
</feature>
<reference evidence="3" key="1">
    <citation type="journal article" date="2021" name="Nat. Commun.">
        <title>Genetic determinants of endophytism in the Arabidopsis root mycobiome.</title>
        <authorList>
            <person name="Mesny F."/>
            <person name="Miyauchi S."/>
            <person name="Thiergart T."/>
            <person name="Pickel B."/>
            <person name="Atanasova L."/>
            <person name="Karlsson M."/>
            <person name="Huettel B."/>
            <person name="Barry K.W."/>
            <person name="Haridas S."/>
            <person name="Chen C."/>
            <person name="Bauer D."/>
            <person name="Andreopoulos W."/>
            <person name="Pangilinan J."/>
            <person name="LaButti K."/>
            <person name="Riley R."/>
            <person name="Lipzen A."/>
            <person name="Clum A."/>
            <person name="Drula E."/>
            <person name="Henrissat B."/>
            <person name="Kohler A."/>
            <person name="Grigoriev I.V."/>
            <person name="Martin F.M."/>
            <person name="Hacquard S."/>
        </authorList>
    </citation>
    <scope>NUCLEOTIDE SEQUENCE</scope>
    <source>
        <strain evidence="3">MPI-CAGE-AT-0021</strain>
    </source>
</reference>
<feature type="domain" description="Alcohol dehydrogenase-like N-terminal" evidence="2">
    <location>
        <begin position="32"/>
        <end position="145"/>
    </location>
</feature>
<dbReference type="SUPFAM" id="SSF50129">
    <property type="entry name" value="GroES-like"/>
    <property type="match status" value="1"/>
</dbReference>
<dbReference type="SUPFAM" id="SSF51735">
    <property type="entry name" value="NAD(P)-binding Rossmann-fold domains"/>
    <property type="match status" value="1"/>
</dbReference>
<evidence type="ECO:0000259" key="1">
    <source>
        <dbReference type="Pfam" id="PF00107"/>
    </source>
</evidence>
<dbReference type="Gene3D" id="3.90.180.10">
    <property type="entry name" value="Medium-chain alcohol dehydrogenases, catalytic domain"/>
    <property type="match status" value="1"/>
</dbReference>
<dbReference type="Proteomes" id="UP000717696">
    <property type="component" value="Unassembled WGS sequence"/>
</dbReference>